<proteinExistence type="predicted"/>
<reference evidence="2" key="1">
    <citation type="journal article" date="2016" name="Nat. Biotechnol.">
        <title>Sequencing wild and cultivated cassava and related species reveals extensive interspecific hybridization and genetic diversity.</title>
        <authorList>
            <person name="Bredeson J.V."/>
            <person name="Lyons J.B."/>
            <person name="Prochnik S.E."/>
            <person name="Wu G.A."/>
            <person name="Ha C.M."/>
            <person name="Edsinger-Gonzales E."/>
            <person name="Grimwood J."/>
            <person name="Schmutz J."/>
            <person name="Rabbi I.Y."/>
            <person name="Egesi C."/>
            <person name="Nauluvula P."/>
            <person name="Lebot V."/>
            <person name="Ndunguru J."/>
            <person name="Mkamilo G."/>
            <person name="Bart R.S."/>
            <person name="Setter T.L."/>
            <person name="Gleadow R.M."/>
            <person name="Kulakow P."/>
            <person name="Ferguson M.E."/>
            <person name="Rounsley S."/>
            <person name="Rokhsar D.S."/>
        </authorList>
    </citation>
    <scope>NUCLEOTIDE SEQUENCE [LARGE SCALE GENOMIC DNA]</scope>
    <source>
        <strain evidence="2">cv. AM560-2</strain>
    </source>
</reference>
<keyword evidence="2" id="KW-1185">Reference proteome</keyword>
<gene>
    <name evidence="1" type="ORF">MANES_05G050350v8</name>
</gene>
<name>A0ACB7HNG7_MANES</name>
<organism evidence="1 2">
    <name type="scientific">Manihot esculenta</name>
    <name type="common">Cassava</name>
    <name type="synonym">Jatropha manihot</name>
    <dbReference type="NCBI Taxonomy" id="3983"/>
    <lineage>
        <taxon>Eukaryota</taxon>
        <taxon>Viridiplantae</taxon>
        <taxon>Streptophyta</taxon>
        <taxon>Embryophyta</taxon>
        <taxon>Tracheophyta</taxon>
        <taxon>Spermatophyta</taxon>
        <taxon>Magnoliopsida</taxon>
        <taxon>eudicotyledons</taxon>
        <taxon>Gunneridae</taxon>
        <taxon>Pentapetalae</taxon>
        <taxon>rosids</taxon>
        <taxon>fabids</taxon>
        <taxon>Malpighiales</taxon>
        <taxon>Euphorbiaceae</taxon>
        <taxon>Crotonoideae</taxon>
        <taxon>Manihoteae</taxon>
        <taxon>Manihot</taxon>
    </lineage>
</organism>
<sequence>MGLNSRALYKLCVLLLFILFSCKLVGPMAHCSSSPTSPPQNSLAYFLHVRQRKTKVVAQ</sequence>
<evidence type="ECO:0000313" key="2">
    <source>
        <dbReference type="Proteomes" id="UP000091857"/>
    </source>
</evidence>
<dbReference type="Proteomes" id="UP000091857">
    <property type="component" value="Chromosome 5"/>
</dbReference>
<dbReference type="EMBL" id="CM004391">
    <property type="protein sequence ID" value="KAG8653701.1"/>
    <property type="molecule type" value="Genomic_DNA"/>
</dbReference>
<accession>A0ACB7HNG7</accession>
<protein>
    <submittedName>
        <fullName evidence="1">Uncharacterized protein</fullName>
    </submittedName>
</protein>
<comment type="caution">
    <text evidence="1">The sequence shown here is derived from an EMBL/GenBank/DDBJ whole genome shotgun (WGS) entry which is preliminary data.</text>
</comment>
<evidence type="ECO:0000313" key="1">
    <source>
        <dbReference type="EMBL" id="KAG8653701.1"/>
    </source>
</evidence>